<comment type="cofactor">
    <cofactor evidence="9">
        <name>Mg(2+)</name>
        <dbReference type="ChEBI" id="CHEBI:18420"/>
    </cofactor>
    <cofactor evidence="9">
        <name>Mn(2+)</name>
        <dbReference type="ChEBI" id="CHEBI:29035"/>
    </cofactor>
    <text evidence="9">Mg(2+) or Mn(2+) required for ssDNA cleavage activity.</text>
</comment>
<name>D9THN5_CALOO</name>
<dbReference type="HOGENOM" id="CLU_133784_0_0_9"/>
<dbReference type="OrthoDB" id="9794720at2"/>
<comment type="similarity">
    <text evidence="9">Belongs to the CRISPR-associated exonuclease Cas4 family.</text>
</comment>
<keyword evidence="2 9" id="KW-0479">Metal-binding</keyword>
<dbReference type="InterPro" id="IPR011604">
    <property type="entry name" value="PDDEXK-like_dom_sf"/>
</dbReference>
<dbReference type="Proteomes" id="UP000000347">
    <property type="component" value="Chromosome"/>
</dbReference>
<keyword evidence="6 9" id="KW-0411">Iron-sulfur</keyword>
<evidence type="ECO:0000259" key="10">
    <source>
        <dbReference type="Pfam" id="PF01930"/>
    </source>
</evidence>
<feature type="domain" description="DUF83" evidence="10">
    <location>
        <begin position="11"/>
        <end position="169"/>
    </location>
</feature>
<dbReference type="GO" id="GO:0051607">
    <property type="term" value="P:defense response to virus"/>
    <property type="evidence" value="ECO:0007669"/>
    <property type="project" value="UniProtKB-KW"/>
</dbReference>
<accession>D9THN5</accession>
<keyword evidence="5 9" id="KW-0408">Iron</keyword>
<keyword evidence="4 9" id="KW-0269">Exonuclease</keyword>
<dbReference type="RefSeq" id="WP_013291504.1">
    <property type="nucleotide sequence ID" value="NC_014392.1"/>
</dbReference>
<comment type="function">
    <text evidence="9">CRISPR (clustered regularly interspaced short palindromic repeat) is an adaptive immune system that provides protection against mobile genetic elements (viruses, transposable elements and conjugative plasmids). CRISPR clusters contain sequences complementary to antecedent mobile elements and target invading nucleic acids. CRISPR clusters are transcribed and processed into CRISPR RNA (crRNA).</text>
</comment>
<keyword evidence="3 9" id="KW-0378">Hydrolase</keyword>
<dbReference type="EC" id="3.1.12.1" evidence="9"/>
<dbReference type="GO" id="GO:0046872">
    <property type="term" value="F:metal ion binding"/>
    <property type="evidence" value="ECO:0007669"/>
    <property type="project" value="UniProtKB-KW"/>
</dbReference>
<keyword evidence="8 9" id="KW-0464">Manganese</keyword>
<dbReference type="PANTHER" id="PTHR37168">
    <property type="entry name" value="CRISPR-ASSOCIATED EXONUCLEASE CAS4"/>
    <property type="match status" value="1"/>
</dbReference>
<sequence>MHTEKLFEVKGSIVQAYIVCKRQAWLLSRNIGPSSDNPFLEIGKLISQEYYKNDRKEVYFDGVVLDLIRKEDEVLLVGEIKKSSRAKNAAILQLKFYLYKLFKNNIKARGKLLIPEEKKTFDVELTTDDIEEIETLTQEIDSFLYSQLPPQPQKIKACSKCSYKEFCWA</sequence>
<evidence type="ECO:0000256" key="9">
    <source>
        <dbReference type="RuleBase" id="RU365022"/>
    </source>
</evidence>
<evidence type="ECO:0000256" key="5">
    <source>
        <dbReference type="ARBA" id="ARBA00023004"/>
    </source>
</evidence>
<evidence type="ECO:0000256" key="3">
    <source>
        <dbReference type="ARBA" id="ARBA00022801"/>
    </source>
</evidence>
<evidence type="ECO:0000256" key="6">
    <source>
        <dbReference type="ARBA" id="ARBA00023014"/>
    </source>
</evidence>
<dbReference type="NCBIfam" id="TIGR00372">
    <property type="entry name" value="cas4"/>
    <property type="match status" value="1"/>
</dbReference>
<evidence type="ECO:0000313" key="11">
    <source>
        <dbReference type="EMBL" id="ADL43510.1"/>
    </source>
</evidence>
<keyword evidence="1 9" id="KW-0540">Nuclease</keyword>
<dbReference type="InterPro" id="IPR013343">
    <property type="entry name" value="CRISPR-assoc_prot_Cas4"/>
</dbReference>
<dbReference type="PANTHER" id="PTHR37168:SF2">
    <property type="entry name" value="CRISPR-ASSOCIATED EXONUCLEASE CAS4"/>
    <property type="match status" value="1"/>
</dbReference>
<dbReference type="InterPro" id="IPR022765">
    <property type="entry name" value="Dna2/Cas4_DUF83"/>
</dbReference>
<gene>
    <name evidence="11" type="ordered locus">COB47_2271</name>
</gene>
<dbReference type="KEGG" id="cob:COB47_2271"/>
<protein>
    <recommendedName>
        <fullName evidence="9">CRISPR-associated exonuclease Cas4</fullName>
        <ecNumber evidence="9">3.1.12.1</ecNumber>
    </recommendedName>
</protein>
<evidence type="ECO:0000256" key="4">
    <source>
        <dbReference type="ARBA" id="ARBA00022839"/>
    </source>
</evidence>
<keyword evidence="7 9" id="KW-0051">Antiviral defense</keyword>
<evidence type="ECO:0000256" key="7">
    <source>
        <dbReference type="ARBA" id="ARBA00023118"/>
    </source>
</evidence>
<dbReference type="GO" id="GO:0004527">
    <property type="term" value="F:exonuclease activity"/>
    <property type="evidence" value="ECO:0007669"/>
    <property type="project" value="UniProtKB-KW"/>
</dbReference>
<evidence type="ECO:0000256" key="8">
    <source>
        <dbReference type="ARBA" id="ARBA00023211"/>
    </source>
</evidence>
<evidence type="ECO:0000256" key="1">
    <source>
        <dbReference type="ARBA" id="ARBA00022722"/>
    </source>
</evidence>
<dbReference type="eggNOG" id="COG1468">
    <property type="taxonomic scope" value="Bacteria"/>
</dbReference>
<reference evidence="11 12" key="1">
    <citation type="journal article" date="2010" name="J. Bacteriol.">
        <title>Complete genome sequence of the cellulolytic thermophile Caldicellulosiruptor obsidiansis OB47T.</title>
        <authorList>
            <person name="Elkins J.G."/>
            <person name="Lochner A."/>
            <person name="Hamilton-Brehm S.D."/>
            <person name="Davenport K.W."/>
            <person name="Podar M."/>
            <person name="Brown S.D."/>
            <person name="Land M.L."/>
            <person name="Hauser L.J."/>
            <person name="Klingeman D.M."/>
            <person name="Raman B."/>
            <person name="Goodwin L.A."/>
            <person name="Tapia R."/>
            <person name="Meincke L.J."/>
            <person name="Detter J.C."/>
            <person name="Bruce D.C."/>
            <person name="Han C.S."/>
            <person name="Palumbo A.V."/>
            <person name="Cottingham R.W."/>
            <person name="Keller M."/>
            <person name="Graham D.E."/>
        </authorList>
    </citation>
    <scope>NUCLEOTIDE SEQUENCE [LARGE SCALE GENOMIC DNA]</scope>
    <source>
        <strain evidence="12">ATCC BAA-2073 / strain OB47</strain>
    </source>
</reference>
<keyword evidence="12" id="KW-1185">Reference proteome</keyword>
<dbReference type="Pfam" id="PF01930">
    <property type="entry name" value="Cas_Cas4"/>
    <property type="match status" value="1"/>
</dbReference>
<proteinExistence type="inferred from homology"/>
<dbReference type="EMBL" id="CP002164">
    <property type="protein sequence ID" value="ADL43510.1"/>
    <property type="molecule type" value="Genomic_DNA"/>
</dbReference>
<comment type="cofactor">
    <cofactor evidence="9">
        <name>iron-sulfur cluster</name>
        <dbReference type="ChEBI" id="CHEBI:30408"/>
    </cofactor>
</comment>
<evidence type="ECO:0000313" key="12">
    <source>
        <dbReference type="Proteomes" id="UP000000347"/>
    </source>
</evidence>
<dbReference type="AlphaFoldDB" id="D9THN5"/>
<evidence type="ECO:0000256" key="2">
    <source>
        <dbReference type="ARBA" id="ARBA00022723"/>
    </source>
</evidence>
<dbReference type="Gene3D" id="3.90.320.10">
    <property type="match status" value="1"/>
</dbReference>
<organism evidence="11 12">
    <name type="scientific">Caldicellulosiruptor obsidiansis (strain ATCC BAA-2073 / JCM 16842 / OB47)</name>
    <dbReference type="NCBI Taxonomy" id="608506"/>
    <lineage>
        <taxon>Bacteria</taxon>
        <taxon>Bacillati</taxon>
        <taxon>Bacillota</taxon>
        <taxon>Bacillota incertae sedis</taxon>
        <taxon>Caldicellulosiruptorales</taxon>
        <taxon>Caldicellulosiruptoraceae</taxon>
        <taxon>Caldicellulosiruptor</taxon>
    </lineage>
</organism>
<dbReference type="GO" id="GO:0051536">
    <property type="term" value="F:iron-sulfur cluster binding"/>
    <property type="evidence" value="ECO:0007669"/>
    <property type="project" value="UniProtKB-KW"/>
</dbReference>
<dbReference type="STRING" id="608506.COB47_2271"/>